<dbReference type="RefSeq" id="WP_047977705.1">
    <property type="nucleotide sequence ID" value="NZ_JWIZ01000077.1"/>
</dbReference>
<dbReference type="EMBL" id="JWIZ01000077">
    <property type="protein sequence ID" value="KMK50685.1"/>
    <property type="molecule type" value="Genomic_DNA"/>
</dbReference>
<accession>A0A0J5P4R4</accession>
<sequence>MQAENQQRATLQLAIRFTGEIAEQITQMAKDRNISCSAFAKVILAEGIKNEIKKAQTNA</sequence>
<name>A0A0J5P4R4_9PAST</name>
<protein>
    <submittedName>
        <fullName evidence="1">Uncharacterized protein</fullName>
    </submittedName>
</protein>
<proteinExistence type="predicted"/>
<comment type="caution">
    <text evidence="1">The sequence shown here is derived from an EMBL/GenBank/DDBJ whole genome shotgun (WGS) entry which is preliminary data.</text>
</comment>
<reference evidence="1 2" key="1">
    <citation type="submission" date="2014-12" db="EMBL/GenBank/DDBJ databases">
        <title>Reclassification of Actinobacillus muris as Muribacter muris.</title>
        <authorList>
            <person name="Christensen H."/>
            <person name="Nicklas W."/>
            <person name="Bisgaard M."/>
        </authorList>
    </citation>
    <scope>NUCLEOTIDE SEQUENCE [LARGE SCALE GENOMIC DNA]</scope>
    <source>
        <strain evidence="1 2">Ackerman80-443D</strain>
    </source>
</reference>
<dbReference type="Proteomes" id="UP000036270">
    <property type="component" value="Unassembled WGS sequence"/>
</dbReference>
<evidence type="ECO:0000313" key="1">
    <source>
        <dbReference type="EMBL" id="KMK50685.1"/>
    </source>
</evidence>
<organism evidence="1 2">
    <name type="scientific">Muribacter muris</name>
    <dbReference type="NCBI Taxonomy" id="67855"/>
    <lineage>
        <taxon>Bacteria</taxon>
        <taxon>Pseudomonadati</taxon>
        <taxon>Pseudomonadota</taxon>
        <taxon>Gammaproteobacteria</taxon>
        <taxon>Pasteurellales</taxon>
        <taxon>Pasteurellaceae</taxon>
        <taxon>Muribacter</taxon>
    </lineage>
</organism>
<gene>
    <name evidence="1" type="ORF">RO21_10335</name>
</gene>
<dbReference type="STRING" id="67855.RO21_10335"/>
<evidence type="ECO:0000313" key="2">
    <source>
        <dbReference type="Proteomes" id="UP000036270"/>
    </source>
</evidence>
<dbReference type="PATRIC" id="fig|67855.3.peg.2189"/>
<keyword evidence="2" id="KW-1185">Reference proteome</keyword>
<dbReference type="AlphaFoldDB" id="A0A0J5P4R4"/>